<evidence type="ECO:0000256" key="1">
    <source>
        <dbReference type="SAM" id="Phobius"/>
    </source>
</evidence>
<keyword evidence="1" id="KW-1133">Transmembrane helix</keyword>
<reference evidence="2 3" key="1">
    <citation type="journal article" date="2014" name="Agronomy (Basel)">
        <title>A Draft Genome Sequence for Ensete ventricosum, the Drought-Tolerant Tree Against Hunger.</title>
        <authorList>
            <person name="Harrison J."/>
            <person name="Moore K.A."/>
            <person name="Paszkiewicz K."/>
            <person name="Jones T."/>
            <person name="Grant M."/>
            <person name="Ambacheew D."/>
            <person name="Muzemil S."/>
            <person name="Studholme D.J."/>
        </authorList>
    </citation>
    <scope>NUCLEOTIDE SEQUENCE [LARGE SCALE GENOMIC DNA]</scope>
</reference>
<keyword evidence="1" id="KW-0812">Transmembrane</keyword>
<evidence type="ECO:0000313" key="3">
    <source>
        <dbReference type="Proteomes" id="UP000287651"/>
    </source>
</evidence>
<feature type="transmembrane region" description="Helical" evidence="1">
    <location>
        <begin position="21"/>
        <end position="44"/>
    </location>
</feature>
<gene>
    <name evidence="2" type="ORF">B296_00044723</name>
</gene>
<dbReference type="Proteomes" id="UP000287651">
    <property type="component" value="Unassembled WGS sequence"/>
</dbReference>
<evidence type="ECO:0000313" key="2">
    <source>
        <dbReference type="EMBL" id="RRT47862.1"/>
    </source>
</evidence>
<organism evidence="2 3">
    <name type="scientific">Ensete ventricosum</name>
    <name type="common">Abyssinian banana</name>
    <name type="synonym">Musa ensete</name>
    <dbReference type="NCBI Taxonomy" id="4639"/>
    <lineage>
        <taxon>Eukaryota</taxon>
        <taxon>Viridiplantae</taxon>
        <taxon>Streptophyta</taxon>
        <taxon>Embryophyta</taxon>
        <taxon>Tracheophyta</taxon>
        <taxon>Spermatophyta</taxon>
        <taxon>Magnoliopsida</taxon>
        <taxon>Liliopsida</taxon>
        <taxon>Zingiberales</taxon>
        <taxon>Musaceae</taxon>
        <taxon>Ensete</taxon>
    </lineage>
</organism>
<dbReference type="EMBL" id="AMZH03014307">
    <property type="protein sequence ID" value="RRT47862.1"/>
    <property type="molecule type" value="Genomic_DNA"/>
</dbReference>
<sequence length="54" mass="6287">MSFRSYLKLMCVDQSVTIHVMVSWSLFFIGIFILIVSPFVVSYAHTHRAYDMVV</sequence>
<dbReference type="AlphaFoldDB" id="A0A426Y814"/>
<protein>
    <submittedName>
        <fullName evidence="2">Uncharacterized protein</fullName>
    </submittedName>
</protein>
<keyword evidence="1" id="KW-0472">Membrane</keyword>
<accession>A0A426Y814</accession>
<dbReference type="InterPro" id="IPR021924">
    <property type="entry name" value="DUF3537"/>
</dbReference>
<proteinExistence type="predicted"/>
<dbReference type="Pfam" id="PF12056">
    <property type="entry name" value="DUF3537"/>
    <property type="match status" value="1"/>
</dbReference>
<name>A0A426Y814_ENSVE</name>
<comment type="caution">
    <text evidence="2">The sequence shown here is derived from an EMBL/GenBank/DDBJ whole genome shotgun (WGS) entry which is preliminary data.</text>
</comment>